<dbReference type="InterPro" id="IPR027417">
    <property type="entry name" value="P-loop_NTPase"/>
</dbReference>
<proteinExistence type="predicted"/>
<feature type="compositionally biased region" description="Polar residues" evidence="3">
    <location>
        <begin position="1343"/>
        <end position="1363"/>
    </location>
</feature>
<dbReference type="PANTHER" id="PTHR47957">
    <property type="entry name" value="ATP-DEPENDENT HELICASE HRQ1"/>
    <property type="match status" value="1"/>
</dbReference>
<keyword evidence="1" id="KW-0547">Nucleotide-binding</keyword>
<dbReference type="PROSITE" id="PS51194">
    <property type="entry name" value="HELICASE_CTER"/>
    <property type="match status" value="1"/>
</dbReference>
<dbReference type="Gene3D" id="3.40.50.300">
    <property type="entry name" value="P-loop containing nucleotide triphosphate hydrolases"/>
    <property type="match status" value="2"/>
</dbReference>
<dbReference type="GO" id="GO:0006289">
    <property type="term" value="P:nucleotide-excision repair"/>
    <property type="evidence" value="ECO:0007669"/>
    <property type="project" value="TreeGrafter"/>
</dbReference>
<dbReference type="GO" id="GO:0043138">
    <property type="term" value="F:3'-5' DNA helicase activity"/>
    <property type="evidence" value="ECO:0007669"/>
    <property type="project" value="TreeGrafter"/>
</dbReference>
<evidence type="ECO:0000313" key="7">
    <source>
        <dbReference type="Proteomes" id="UP001054902"/>
    </source>
</evidence>
<dbReference type="InterPro" id="IPR014001">
    <property type="entry name" value="Helicase_ATP-bd"/>
</dbReference>
<evidence type="ECO:0000259" key="5">
    <source>
        <dbReference type="PROSITE" id="PS51194"/>
    </source>
</evidence>
<dbReference type="CDD" id="cd18797">
    <property type="entry name" value="SF2_C_Hrq"/>
    <property type="match status" value="1"/>
</dbReference>
<keyword evidence="7" id="KW-1185">Reference proteome</keyword>
<feature type="region of interest" description="Disordered" evidence="3">
    <location>
        <begin position="169"/>
        <end position="191"/>
    </location>
</feature>
<evidence type="ECO:0000256" key="1">
    <source>
        <dbReference type="ARBA" id="ARBA00022741"/>
    </source>
</evidence>
<feature type="region of interest" description="Disordered" evidence="3">
    <location>
        <begin position="1321"/>
        <end position="1363"/>
    </location>
</feature>
<dbReference type="EMBL" id="BLLK01000064">
    <property type="protein sequence ID" value="GFH59457.1"/>
    <property type="molecule type" value="Genomic_DNA"/>
</dbReference>
<feature type="compositionally biased region" description="Polar residues" evidence="3">
    <location>
        <begin position="1034"/>
        <end position="1045"/>
    </location>
</feature>
<dbReference type="Pfam" id="PF00270">
    <property type="entry name" value="DEAD"/>
    <property type="match status" value="1"/>
</dbReference>
<evidence type="ECO:0000256" key="2">
    <source>
        <dbReference type="ARBA" id="ARBA00022840"/>
    </source>
</evidence>
<evidence type="ECO:0000256" key="3">
    <source>
        <dbReference type="SAM" id="MobiDB-lite"/>
    </source>
</evidence>
<dbReference type="Proteomes" id="UP001054902">
    <property type="component" value="Unassembled WGS sequence"/>
</dbReference>
<dbReference type="Pfam" id="PF09369">
    <property type="entry name" value="MZB"/>
    <property type="match status" value="1"/>
</dbReference>
<feature type="region of interest" description="Disordered" evidence="3">
    <location>
        <begin position="1007"/>
        <end position="1045"/>
    </location>
</feature>
<evidence type="ECO:0000313" key="6">
    <source>
        <dbReference type="EMBL" id="GFH59457.1"/>
    </source>
</evidence>
<dbReference type="InterPro" id="IPR001650">
    <property type="entry name" value="Helicase_C-like"/>
</dbReference>
<feature type="domain" description="Helicase C-terminal" evidence="5">
    <location>
        <begin position="642"/>
        <end position="803"/>
    </location>
</feature>
<accession>A0AAD3D7Q0</accession>
<dbReference type="GO" id="GO:0036297">
    <property type="term" value="P:interstrand cross-link repair"/>
    <property type="evidence" value="ECO:0007669"/>
    <property type="project" value="TreeGrafter"/>
</dbReference>
<dbReference type="GO" id="GO:0005634">
    <property type="term" value="C:nucleus"/>
    <property type="evidence" value="ECO:0007669"/>
    <property type="project" value="TreeGrafter"/>
</dbReference>
<dbReference type="GO" id="GO:0003676">
    <property type="term" value="F:nucleic acid binding"/>
    <property type="evidence" value="ECO:0007669"/>
    <property type="project" value="InterPro"/>
</dbReference>
<dbReference type="CDD" id="cd17923">
    <property type="entry name" value="DEXHc_Hrq1-like"/>
    <property type="match status" value="1"/>
</dbReference>
<sequence length="1363" mass="150556">MSSVDITKKEAESEQDELLKALQLIDPLLQFLTKATGRTKIPLQSLKKIIPAEKQSVLVHISQLYQRNVLHIEAPDELEDELEDILKGSDADKIQKVLIGFPLPSDHFGDIGKADKKKKAATGLHGSTKAAAKRRLAALKKSFKVVKGSSKGKEKKTTEKDKTVVDNISEESKDSDANALATSRGLDPNLMDGMVHNEKYQGYSVKEQLEKSKQQQEEISKDARDAMGELRKFFNRSGKKDLDNLNTSKEESDFILPKQAAYAGSKEKRQSQYQYLSRRHVDLIPSQIRDAFGLQLTEDGLEEESSLAYQALDAHKGSYARRKLYSHQAAAIEAALDDKHCLVCTGTGSGKSLCFLLPILSDVMKSDMEAAKSNASNEDGECLTSSAALLIFPTKALAQDQLTKLNEIIKKHPLMEKHIRAGIIDGDTPHQYREEIAKKCNILLTNPDTLHAAFLPGWKVLYKTFLARLHFVVIDELHTYEGAFGAHVSLVFSRLIRLTKVSNISSNIKLPSKKLTFIGCSATIGHPEDHFRLICPIAKTESIKVISPEEDGSPCSAKYFFVWNPPLLNDSGGDIGRVVVPENKTKRAVRFKNGSRKRSRLYKLSARSRGSEKASITDASETDPAEFNGFIKRSHAADETARLLAHAVRQGIRSIAFCKTRMLAEWVYERAVAILKDNDANLDLAAKVEIYRGGYSANIRRKIERKLFQNELFGVVGTSALELGIDLGNIELTLHCGYPGSIASLMQQAGRAGRGASAKGASFAIMVCFSSPSEQHIWKHPKGLLGRGLDAPPSIPLTSNIVMGHLLCASEEFPLCGDRVVTDVLHCDERFSISDNELFGGEEVYKESLENLIDEKQIQISQVNGMVKFKTYSKHPAVDRPFLRVSLRSIESIQYSIVDLSHPKQDGRTDGIQDESAVMDSIPYSRVFYHAYPGAIIMHRGRRYKIHSMNAPPPFASAKGVYRNNSCNLGAYAKPSSANYSTRALSITLITIVKQFDRVEIEPLKKSAPKEKGSDDLSNDISRIESEKGPSSLEEASNGKQSENSNVIADASSQDNQEEGTVCKQGEGVADLEEEFVPRLSRGTLAGNGVVNVKRTVHGYKKLSLVNREELSRSEISLPPMEYDTNAMWIDVEASTLNEYIPDLAKGVHALSHAILCVAPLFVPCTPSDLDCDHSHYECTRITLFDVRAGGAGTSAQLWKHFFKPQGVLEAAIELLSECPSGCDGGSYKGGCPGCIQSVPCINFHEDLCRKTGLQLAKRMLGRIKLSPLYQKNLLAMEKEKDNEIVEKEVFGTPRRKRRQKALTNAYNLVSARQRNVVVGRPSWATDNAHSSNREAVEPQELNDISGNSLSRGPSSPQGGFMR</sequence>
<reference evidence="6 7" key="1">
    <citation type="journal article" date="2021" name="Sci. Rep.">
        <title>The genome of the diatom Chaetoceros tenuissimus carries an ancient integrated fragment of an extant virus.</title>
        <authorList>
            <person name="Hongo Y."/>
            <person name="Kimura K."/>
            <person name="Takaki Y."/>
            <person name="Yoshida Y."/>
            <person name="Baba S."/>
            <person name="Kobayashi G."/>
            <person name="Nagasaki K."/>
            <person name="Hano T."/>
            <person name="Tomaru Y."/>
        </authorList>
    </citation>
    <scope>NUCLEOTIDE SEQUENCE [LARGE SCALE GENOMIC DNA]</scope>
    <source>
        <strain evidence="6 7">NIES-3715</strain>
    </source>
</reference>
<dbReference type="InterPro" id="IPR018973">
    <property type="entry name" value="MZB"/>
</dbReference>
<keyword evidence="2" id="KW-0067">ATP-binding</keyword>
<dbReference type="PANTHER" id="PTHR47957:SF3">
    <property type="entry name" value="ATP-DEPENDENT HELICASE HRQ1"/>
    <property type="match status" value="1"/>
</dbReference>
<feature type="domain" description="Helicase ATP-binding" evidence="4">
    <location>
        <begin position="332"/>
        <end position="542"/>
    </location>
</feature>
<dbReference type="InterPro" id="IPR011545">
    <property type="entry name" value="DEAD/DEAH_box_helicase_dom"/>
</dbReference>
<dbReference type="PROSITE" id="PS51192">
    <property type="entry name" value="HELICASE_ATP_BIND_1"/>
    <property type="match status" value="1"/>
</dbReference>
<dbReference type="SMART" id="SM00490">
    <property type="entry name" value="HELICc"/>
    <property type="match status" value="1"/>
</dbReference>
<dbReference type="SUPFAM" id="SSF52540">
    <property type="entry name" value="P-loop containing nucleoside triphosphate hydrolases"/>
    <property type="match status" value="1"/>
</dbReference>
<protein>
    <submittedName>
        <fullName evidence="6">Uncharacterized protein</fullName>
    </submittedName>
</protein>
<comment type="caution">
    <text evidence="6">The sequence shown here is derived from an EMBL/GenBank/DDBJ whole genome shotgun (WGS) entry which is preliminary data.</text>
</comment>
<gene>
    <name evidence="6" type="ORF">CTEN210_15933</name>
</gene>
<name>A0AAD3D7Q0_9STRA</name>
<dbReference type="Pfam" id="PF00271">
    <property type="entry name" value="Helicase_C"/>
    <property type="match status" value="1"/>
</dbReference>
<evidence type="ECO:0000259" key="4">
    <source>
        <dbReference type="PROSITE" id="PS51192"/>
    </source>
</evidence>
<dbReference type="SMART" id="SM00487">
    <property type="entry name" value="DEXDc"/>
    <property type="match status" value="1"/>
</dbReference>
<dbReference type="GO" id="GO:0005524">
    <property type="term" value="F:ATP binding"/>
    <property type="evidence" value="ECO:0007669"/>
    <property type="project" value="UniProtKB-KW"/>
</dbReference>
<organism evidence="6 7">
    <name type="scientific">Chaetoceros tenuissimus</name>
    <dbReference type="NCBI Taxonomy" id="426638"/>
    <lineage>
        <taxon>Eukaryota</taxon>
        <taxon>Sar</taxon>
        <taxon>Stramenopiles</taxon>
        <taxon>Ochrophyta</taxon>
        <taxon>Bacillariophyta</taxon>
        <taxon>Coscinodiscophyceae</taxon>
        <taxon>Chaetocerotophycidae</taxon>
        <taxon>Chaetocerotales</taxon>
        <taxon>Chaetocerotaceae</taxon>
        <taxon>Chaetoceros</taxon>
    </lineage>
</organism>